<dbReference type="AlphaFoldDB" id="A0AAV0KRX6"/>
<dbReference type="Proteomes" id="UP001154282">
    <property type="component" value="Unassembled WGS sequence"/>
</dbReference>
<accession>A0AAV0KRX6</accession>
<evidence type="ECO:0000313" key="1">
    <source>
        <dbReference type="EMBL" id="CAI0423746.1"/>
    </source>
</evidence>
<reference evidence="1" key="1">
    <citation type="submission" date="2022-08" db="EMBL/GenBank/DDBJ databases">
        <authorList>
            <person name="Gutierrez-Valencia J."/>
        </authorList>
    </citation>
    <scope>NUCLEOTIDE SEQUENCE</scope>
</reference>
<dbReference type="EMBL" id="CAMGYJ010000005">
    <property type="protein sequence ID" value="CAI0423746.1"/>
    <property type="molecule type" value="Genomic_DNA"/>
</dbReference>
<sequence>MIAPKVDPDKEWGPDHPLRHEAYGCRWLGQKTLDKLRAHKLEEYRRRLDCLGKQSLSSIRIQNASSRITSTSSRCIPFNGAPECH</sequence>
<comment type="caution">
    <text evidence="1">The sequence shown here is derived from an EMBL/GenBank/DDBJ whole genome shotgun (WGS) entry which is preliminary data.</text>
</comment>
<name>A0AAV0KRX6_9ROSI</name>
<gene>
    <name evidence="1" type="ORF">LITE_LOCUS19636</name>
</gene>
<proteinExistence type="predicted"/>
<organism evidence="1 2">
    <name type="scientific">Linum tenue</name>
    <dbReference type="NCBI Taxonomy" id="586396"/>
    <lineage>
        <taxon>Eukaryota</taxon>
        <taxon>Viridiplantae</taxon>
        <taxon>Streptophyta</taxon>
        <taxon>Embryophyta</taxon>
        <taxon>Tracheophyta</taxon>
        <taxon>Spermatophyta</taxon>
        <taxon>Magnoliopsida</taxon>
        <taxon>eudicotyledons</taxon>
        <taxon>Gunneridae</taxon>
        <taxon>Pentapetalae</taxon>
        <taxon>rosids</taxon>
        <taxon>fabids</taxon>
        <taxon>Malpighiales</taxon>
        <taxon>Linaceae</taxon>
        <taxon>Linum</taxon>
    </lineage>
</organism>
<protein>
    <submittedName>
        <fullName evidence="1">Uncharacterized protein</fullName>
    </submittedName>
</protein>
<evidence type="ECO:0000313" key="2">
    <source>
        <dbReference type="Proteomes" id="UP001154282"/>
    </source>
</evidence>
<keyword evidence="2" id="KW-1185">Reference proteome</keyword>